<dbReference type="Proteomes" id="UP000783588">
    <property type="component" value="Unassembled WGS sequence"/>
</dbReference>
<dbReference type="PROSITE" id="PS51482">
    <property type="entry name" value="DEGV"/>
    <property type="match status" value="1"/>
</dbReference>
<protein>
    <submittedName>
        <fullName evidence="3">DegV family protein</fullName>
    </submittedName>
</protein>
<evidence type="ECO:0000256" key="2">
    <source>
        <dbReference type="ARBA" id="ARBA00023121"/>
    </source>
</evidence>
<comment type="function">
    <text evidence="1">May bind long-chain fatty acids, such as palmitate, and may play a role in lipid transport or fatty acid metabolism.</text>
</comment>
<dbReference type="PANTHER" id="PTHR33434">
    <property type="entry name" value="DEGV DOMAIN-CONTAINING PROTEIN DR_1986-RELATED"/>
    <property type="match status" value="1"/>
</dbReference>
<name>A0ABS6EU39_9FIRM</name>
<dbReference type="RefSeq" id="WP_216470747.1">
    <property type="nucleotide sequence ID" value="NZ_JAHLQI010000005.1"/>
</dbReference>
<dbReference type="PANTHER" id="PTHR33434:SF3">
    <property type="entry name" value="DEGV DOMAIN-CONTAINING PROTEIN YITS"/>
    <property type="match status" value="1"/>
</dbReference>
<proteinExistence type="predicted"/>
<keyword evidence="4" id="KW-1185">Reference proteome</keyword>
<evidence type="ECO:0000256" key="1">
    <source>
        <dbReference type="ARBA" id="ARBA00003238"/>
    </source>
</evidence>
<sequence length="283" mass="31141">MKKSKTVILVDSGCDVPQSLIQKYDMKVLRLRVSYENEHYMDSVALAHDVYKRFPEEIPHTSTPVMQDYYDIIEEIKEEGYENVIGVFISSKLSSTYNTARLIFEEHPELQSFILDSKNISIGSGLLAIWAAEQVSKQIPFEEICAKLSGKVSDSKVFFYMDTLEYLRKGGRIGGVASVAGSLLKIKPIISCNEEGSYYTVEKIRGAKAGKEKLLHHVEAFCGGRPALLALMNGGAQEEAAAIKPILKKIIKQGKIVAEDQITATLAINTGPGLVGIGILVDP</sequence>
<organism evidence="3 4">
    <name type="scientific">Butyricicoccus intestinisimiae</name>
    <dbReference type="NCBI Taxonomy" id="2841509"/>
    <lineage>
        <taxon>Bacteria</taxon>
        <taxon>Bacillati</taxon>
        <taxon>Bacillota</taxon>
        <taxon>Clostridia</taxon>
        <taxon>Eubacteriales</taxon>
        <taxon>Butyricicoccaceae</taxon>
        <taxon>Butyricicoccus</taxon>
    </lineage>
</organism>
<gene>
    <name evidence="3" type="ORF">KQI75_10480</name>
</gene>
<reference evidence="3 4" key="1">
    <citation type="submission" date="2021-06" db="EMBL/GenBank/DDBJ databases">
        <authorList>
            <person name="Sun Q."/>
            <person name="Li D."/>
        </authorList>
    </citation>
    <scope>NUCLEOTIDE SEQUENCE [LARGE SCALE GENOMIC DNA]</scope>
    <source>
        <strain evidence="3 4">MSJd-7</strain>
    </source>
</reference>
<comment type="caution">
    <text evidence="3">The sequence shown here is derived from an EMBL/GenBank/DDBJ whole genome shotgun (WGS) entry which is preliminary data.</text>
</comment>
<dbReference type="Pfam" id="PF02645">
    <property type="entry name" value="DegV"/>
    <property type="match status" value="1"/>
</dbReference>
<dbReference type="InterPro" id="IPR050270">
    <property type="entry name" value="DegV_domain_contain"/>
</dbReference>
<keyword evidence="2" id="KW-0446">Lipid-binding</keyword>
<accession>A0ABS6EU39</accession>
<evidence type="ECO:0000313" key="4">
    <source>
        <dbReference type="Proteomes" id="UP000783588"/>
    </source>
</evidence>
<dbReference type="InterPro" id="IPR003797">
    <property type="entry name" value="DegV"/>
</dbReference>
<dbReference type="NCBIfam" id="TIGR00762">
    <property type="entry name" value="DegV"/>
    <property type="match status" value="1"/>
</dbReference>
<evidence type="ECO:0000313" key="3">
    <source>
        <dbReference type="EMBL" id="MBU5491038.1"/>
    </source>
</evidence>
<dbReference type="EMBL" id="JAHLQI010000005">
    <property type="protein sequence ID" value="MBU5491038.1"/>
    <property type="molecule type" value="Genomic_DNA"/>
</dbReference>